<keyword evidence="5" id="KW-0614">Plasmid</keyword>
<dbReference type="InterPro" id="IPR039422">
    <property type="entry name" value="MarR/SlyA-like"/>
</dbReference>
<protein>
    <submittedName>
        <fullName evidence="5">Transcriptional regulator SlyA</fullName>
    </submittedName>
</protein>
<keyword evidence="3" id="KW-0804">Transcription</keyword>
<dbReference type="NCBIfam" id="TIGR02337">
    <property type="entry name" value="HpaR"/>
    <property type="match status" value="1"/>
</dbReference>
<accession>A0ABY5MR70</accession>
<dbReference type="PANTHER" id="PTHR33164">
    <property type="entry name" value="TRANSCRIPTIONAL REGULATOR, MARR FAMILY"/>
    <property type="match status" value="1"/>
</dbReference>
<dbReference type="InterPro" id="IPR036390">
    <property type="entry name" value="WH_DNA-bd_sf"/>
</dbReference>
<evidence type="ECO:0000259" key="4">
    <source>
        <dbReference type="PROSITE" id="PS50995"/>
    </source>
</evidence>
<dbReference type="PRINTS" id="PR00598">
    <property type="entry name" value="HTHMARR"/>
</dbReference>
<dbReference type="Proteomes" id="UP001342418">
    <property type="component" value="Plasmid p1536_2"/>
</dbReference>
<dbReference type="SMART" id="SM00347">
    <property type="entry name" value="HTH_MARR"/>
    <property type="match status" value="1"/>
</dbReference>
<geneLocation type="plasmid" evidence="5 6">
    <name>p1536_2</name>
</geneLocation>
<dbReference type="Pfam" id="PF01047">
    <property type="entry name" value="MarR"/>
    <property type="match status" value="1"/>
</dbReference>
<proteinExistence type="predicted"/>
<dbReference type="PROSITE" id="PS01117">
    <property type="entry name" value="HTH_MARR_1"/>
    <property type="match status" value="1"/>
</dbReference>
<dbReference type="InterPro" id="IPR012712">
    <property type="entry name" value="HpaR/FarR"/>
</dbReference>
<name>A0ABY5MR70_9HYPH</name>
<feature type="domain" description="HTH marR-type" evidence="4">
    <location>
        <begin position="1"/>
        <end position="118"/>
    </location>
</feature>
<evidence type="ECO:0000313" key="6">
    <source>
        <dbReference type="Proteomes" id="UP001342418"/>
    </source>
</evidence>
<evidence type="ECO:0000256" key="3">
    <source>
        <dbReference type="ARBA" id="ARBA00023163"/>
    </source>
</evidence>
<keyword evidence="6" id="KW-1185">Reference proteome</keyword>
<dbReference type="PROSITE" id="PS50995">
    <property type="entry name" value="HTH_MARR_2"/>
    <property type="match status" value="1"/>
</dbReference>
<dbReference type="SUPFAM" id="SSF46785">
    <property type="entry name" value="Winged helix' DNA-binding domain"/>
    <property type="match status" value="1"/>
</dbReference>
<evidence type="ECO:0000256" key="1">
    <source>
        <dbReference type="ARBA" id="ARBA00023015"/>
    </source>
</evidence>
<keyword evidence="1" id="KW-0805">Transcription regulation</keyword>
<sequence length="138" mass="15900">MSRMRPLLAGHNITEQQWRVLRAINEEQEVDATDVAQRSCIMAPSLTRILRHLEERGLIARRRDVNDGRRTMLSMTDKGVRLIAEVAPESRRIYGDVRARFGEERFELLLDLLEKFNNLPEETGRNLPPPAGRESPPD</sequence>
<gene>
    <name evidence="5" type="primary">slyA_5</name>
    <name evidence="5" type="ORF">NTH_04528</name>
</gene>
<dbReference type="InterPro" id="IPR036388">
    <property type="entry name" value="WH-like_DNA-bd_sf"/>
</dbReference>
<dbReference type="Gene3D" id="1.10.10.10">
    <property type="entry name" value="Winged helix-like DNA-binding domain superfamily/Winged helix DNA-binding domain"/>
    <property type="match status" value="1"/>
</dbReference>
<evidence type="ECO:0000256" key="2">
    <source>
        <dbReference type="ARBA" id="ARBA00023125"/>
    </source>
</evidence>
<dbReference type="InterPro" id="IPR000835">
    <property type="entry name" value="HTH_MarR-typ"/>
</dbReference>
<evidence type="ECO:0000313" key="5">
    <source>
        <dbReference type="EMBL" id="UUP20013.1"/>
    </source>
</evidence>
<reference evidence="5 6" key="1">
    <citation type="submission" date="2018-07" db="EMBL/GenBank/DDBJ databases">
        <title>Genome sequence of Nitratireductor thuwali#1536.</title>
        <authorList>
            <person name="Michoud G."/>
            <person name="Merlino G."/>
            <person name="Sefrji F.O."/>
            <person name="Daffonchio D."/>
        </authorList>
    </citation>
    <scope>NUCLEOTIDE SEQUENCE [LARGE SCALE GENOMIC DNA]</scope>
    <source>
        <strain evidence="5 6">Nit1536</strain>
        <plasmid evidence="5 6">p1536_2</plasmid>
    </source>
</reference>
<dbReference type="EMBL" id="CP030943">
    <property type="protein sequence ID" value="UUP20013.1"/>
    <property type="molecule type" value="Genomic_DNA"/>
</dbReference>
<organism evidence="5 6">
    <name type="scientific">Nitratireductor thuwali</name>
    <dbReference type="NCBI Taxonomy" id="2267699"/>
    <lineage>
        <taxon>Bacteria</taxon>
        <taxon>Pseudomonadati</taxon>
        <taxon>Pseudomonadota</taxon>
        <taxon>Alphaproteobacteria</taxon>
        <taxon>Hyphomicrobiales</taxon>
        <taxon>Phyllobacteriaceae</taxon>
        <taxon>Nitratireductor</taxon>
    </lineage>
</organism>
<dbReference type="InterPro" id="IPR023187">
    <property type="entry name" value="Tscrpt_reg_MarR-type_CS"/>
</dbReference>
<dbReference type="PANTHER" id="PTHR33164:SF13">
    <property type="entry name" value="4-HYDROXYPHENYLACETATE CATABOLISM PROTEIN"/>
    <property type="match status" value="1"/>
</dbReference>
<keyword evidence="2" id="KW-0238">DNA-binding</keyword>